<dbReference type="FunCoup" id="D2CG36">
    <property type="interactions" value="800"/>
</dbReference>
<dbReference type="EMBL" id="KQ972864">
    <property type="protein sequence ID" value="EFA12682.1"/>
    <property type="molecule type" value="Genomic_DNA"/>
</dbReference>
<keyword evidence="3" id="KW-1185">Reference proteome</keyword>
<keyword evidence="1" id="KW-0378">Hydrolase</keyword>
<dbReference type="AlphaFoldDB" id="D2CG36"/>
<dbReference type="STRING" id="7070.D2CG36"/>
<evidence type="ECO:0000313" key="3">
    <source>
        <dbReference type="Proteomes" id="UP000007266"/>
    </source>
</evidence>
<dbReference type="KEGG" id="tca:103314247"/>
<name>D2CG36_TRICA</name>
<dbReference type="OrthoDB" id="46529at2759"/>
<dbReference type="OMA" id="VEKEHCN"/>
<dbReference type="HOGENOM" id="CLU_089876_12_2_1"/>
<dbReference type="InParanoid" id="D2CG36"/>
<dbReference type="Gene3D" id="3.10.129.10">
    <property type="entry name" value="Hotdog Thioesterase"/>
    <property type="match status" value="1"/>
</dbReference>
<dbReference type="GO" id="GO:0047617">
    <property type="term" value="F:fatty acyl-CoA hydrolase activity"/>
    <property type="evidence" value="ECO:0000318"/>
    <property type="project" value="GO_Central"/>
</dbReference>
<dbReference type="SUPFAM" id="SSF54637">
    <property type="entry name" value="Thioesterase/thiol ester dehydrase-isomerase"/>
    <property type="match status" value="1"/>
</dbReference>
<dbReference type="InterPro" id="IPR039298">
    <property type="entry name" value="ACOT13"/>
</dbReference>
<dbReference type="eggNOG" id="KOG3328">
    <property type="taxonomic scope" value="Eukaryota"/>
</dbReference>
<reference evidence="2 3" key="2">
    <citation type="journal article" date="2010" name="Nucleic Acids Res.">
        <title>BeetleBase in 2010: revisions to provide comprehensive genomic information for Tribolium castaneum.</title>
        <authorList>
            <person name="Kim H.S."/>
            <person name="Murphy T."/>
            <person name="Xia J."/>
            <person name="Caragea D."/>
            <person name="Park Y."/>
            <person name="Beeman R.W."/>
            <person name="Lorenzen M.D."/>
            <person name="Butcher S."/>
            <person name="Manak J.R."/>
            <person name="Brown S.J."/>
        </authorList>
    </citation>
    <scope>NUCLEOTIDE SEQUENCE [LARGE SCALE GENOMIC DNA]</scope>
    <source>
        <strain evidence="2 3">Georgia GA2</strain>
    </source>
</reference>
<proteinExistence type="predicted"/>
<protein>
    <submittedName>
        <fullName evidence="2">Acyl-coenzyme A thioesterase 13-like Protein</fullName>
    </submittedName>
</protein>
<organism evidence="2 3">
    <name type="scientific">Tribolium castaneum</name>
    <name type="common">Red flour beetle</name>
    <dbReference type="NCBI Taxonomy" id="7070"/>
    <lineage>
        <taxon>Eukaryota</taxon>
        <taxon>Metazoa</taxon>
        <taxon>Ecdysozoa</taxon>
        <taxon>Arthropoda</taxon>
        <taxon>Hexapoda</taxon>
        <taxon>Insecta</taxon>
        <taxon>Pterygota</taxon>
        <taxon>Neoptera</taxon>
        <taxon>Endopterygota</taxon>
        <taxon>Coleoptera</taxon>
        <taxon>Polyphaga</taxon>
        <taxon>Cucujiformia</taxon>
        <taxon>Tenebrionidae</taxon>
        <taxon>Tenebrionidae incertae sedis</taxon>
        <taxon>Tribolium</taxon>
    </lineage>
</organism>
<evidence type="ECO:0000256" key="1">
    <source>
        <dbReference type="ARBA" id="ARBA00022801"/>
    </source>
</evidence>
<sequence length="143" mass="15665">MTQAPFLKDVAALVKFLQFRAASFDRVLQKLNVISLGNGKCSVEMKVDDDHVDQTGKLHIGLSSTLVDCISGFALMSQLPNMHVTTDISLRNFNGPKTGNEIVIDGHVNKVVDNLAFLEVKIKDKATGELLLQGTHTKYVLVN</sequence>
<dbReference type="PANTHER" id="PTHR21660:SF1">
    <property type="entry name" value="ACYL-COENZYME A THIOESTERASE 13"/>
    <property type="match status" value="1"/>
</dbReference>
<dbReference type="Proteomes" id="UP000007266">
    <property type="component" value="Unassembled WGS sequence"/>
</dbReference>
<dbReference type="CDD" id="cd03443">
    <property type="entry name" value="PaaI_thioesterase"/>
    <property type="match status" value="1"/>
</dbReference>
<gene>
    <name evidence="2" type="primary">AUGUSTUS-3.0.2_10706</name>
    <name evidence="2" type="ORF">TcasGA2_TC010706</name>
</gene>
<reference evidence="2 3" key="1">
    <citation type="journal article" date="2008" name="Nature">
        <title>The genome of the model beetle and pest Tribolium castaneum.</title>
        <authorList>
            <consortium name="Tribolium Genome Sequencing Consortium"/>
            <person name="Richards S."/>
            <person name="Gibbs R.A."/>
            <person name="Weinstock G.M."/>
            <person name="Brown S.J."/>
            <person name="Denell R."/>
            <person name="Beeman R.W."/>
            <person name="Gibbs R."/>
            <person name="Beeman R.W."/>
            <person name="Brown S.J."/>
            <person name="Bucher G."/>
            <person name="Friedrich M."/>
            <person name="Grimmelikhuijzen C.J."/>
            <person name="Klingler M."/>
            <person name="Lorenzen M."/>
            <person name="Richards S."/>
            <person name="Roth S."/>
            <person name="Schroder R."/>
            <person name="Tautz D."/>
            <person name="Zdobnov E.M."/>
            <person name="Muzny D."/>
            <person name="Gibbs R.A."/>
            <person name="Weinstock G.M."/>
            <person name="Attaway T."/>
            <person name="Bell S."/>
            <person name="Buhay C.J."/>
            <person name="Chandrabose M.N."/>
            <person name="Chavez D."/>
            <person name="Clerk-Blankenburg K.P."/>
            <person name="Cree A."/>
            <person name="Dao M."/>
            <person name="Davis C."/>
            <person name="Chacko J."/>
            <person name="Dinh H."/>
            <person name="Dugan-Rocha S."/>
            <person name="Fowler G."/>
            <person name="Garner T.T."/>
            <person name="Garnes J."/>
            <person name="Gnirke A."/>
            <person name="Hawes A."/>
            <person name="Hernandez J."/>
            <person name="Hines S."/>
            <person name="Holder M."/>
            <person name="Hume J."/>
            <person name="Jhangiani S.N."/>
            <person name="Joshi V."/>
            <person name="Khan Z.M."/>
            <person name="Jackson L."/>
            <person name="Kovar C."/>
            <person name="Kowis A."/>
            <person name="Lee S."/>
            <person name="Lewis L.R."/>
            <person name="Margolis J."/>
            <person name="Morgan M."/>
            <person name="Nazareth L.V."/>
            <person name="Nguyen N."/>
            <person name="Okwuonu G."/>
            <person name="Parker D."/>
            <person name="Richards S."/>
            <person name="Ruiz S.J."/>
            <person name="Santibanez J."/>
            <person name="Savard J."/>
            <person name="Scherer S.E."/>
            <person name="Schneider B."/>
            <person name="Sodergren E."/>
            <person name="Tautz D."/>
            <person name="Vattahil S."/>
            <person name="Villasana D."/>
            <person name="White C.S."/>
            <person name="Wright R."/>
            <person name="Park Y."/>
            <person name="Beeman R.W."/>
            <person name="Lord J."/>
            <person name="Oppert B."/>
            <person name="Lorenzen M."/>
            <person name="Brown S."/>
            <person name="Wang L."/>
            <person name="Savard J."/>
            <person name="Tautz D."/>
            <person name="Richards S."/>
            <person name="Weinstock G."/>
            <person name="Gibbs R.A."/>
            <person name="Liu Y."/>
            <person name="Worley K."/>
            <person name="Weinstock G."/>
            <person name="Elsik C.G."/>
            <person name="Reese J.T."/>
            <person name="Elhaik E."/>
            <person name="Landan G."/>
            <person name="Graur D."/>
            <person name="Arensburger P."/>
            <person name="Atkinson P."/>
            <person name="Beeman R.W."/>
            <person name="Beidler J."/>
            <person name="Brown S.J."/>
            <person name="Demuth J.P."/>
            <person name="Drury D.W."/>
            <person name="Du Y.Z."/>
            <person name="Fujiwara H."/>
            <person name="Lorenzen M."/>
            <person name="Maselli V."/>
            <person name="Osanai M."/>
            <person name="Park Y."/>
            <person name="Robertson H.M."/>
            <person name="Tu Z."/>
            <person name="Wang J.J."/>
            <person name="Wang S."/>
            <person name="Richards S."/>
            <person name="Song H."/>
            <person name="Zhang L."/>
            <person name="Sodergren E."/>
            <person name="Werner D."/>
            <person name="Stanke M."/>
            <person name="Morgenstern B."/>
            <person name="Solovyev V."/>
            <person name="Kosarev P."/>
            <person name="Brown G."/>
            <person name="Chen H.C."/>
            <person name="Ermolaeva O."/>
            <person name="Hlavina W."/>
            <person name="Kapustin Y."/>
            <person name="Kiryutin B."/>
            <person name="Kitts P."/>
            <person name="Maglott D."/>
            <person name="Pruitt K."/>
            <person name="Sapojnikov V."/>
            <person name="Souvorov A."/>
            <person name="Mackey A.J."/>
            <person name="Waterhouse R.M."/>
            <person name="Wyder S."/>
            <person name="Zdobnov E.M."/>
            <person name="Zdobnov E.M."/>
            <person name="Wyder S."/>
            <person name="Kriventseva E.V."/>
            <person name="Kadowaki T."/>
            <person name="Bork P."/>
            <person name="Aranda M."/>
            <person name="Bao R."/>
            <person name="Beermann A."/>
            <person name="Berns N."/>
            <person name="Bolognesi R."/>
            <person name="Bonneton F."/>
            <person name="Bopp D."/>
            <person name="Brown S.J."/>
            <person name="Bucher G."/>
            <person name="Butts T."/>
            <person name="Chaumot A."/>
            <person name="Denell R.E."/>
            <person name="Ferrier D.E."/>
            <person name="Friedrich M."/>
            <person name="Gordon C.M."/>
            <person name="Jindra M."/>
            <person name="Klingler M."/>
            <person name="Lan Q."/>
            <person name="Lattorff H.M."/>
            <person name="Laudet V."/>
            <person name="von Levetsow C."/>
            <person name="Liu Z."/>
            <person name="Lutz R."/>
            <person name="Lynch J.A."/>
            <person name="da Fonseca R.N."/>
            <person name="Posnien N."/>
            <person name="Reuter R."/>
            <person name="Roth S."/>
            <person name="Savard J."/>
            <person name="Schinko J.B."/>
            <person name="Schmitt C."/>
            <person name="Schoppmeier M."/>
            <person name="Schroder R."/>
            <person name="Shippy T.D."/>
            <person name="Simonnet F."/>
            <person name="Marques-Souza H."/>
            <person name="Tautz D."/>
            <person name="Tomoyasu Y."/>
            <person name="Trauner J."/>
            <person name="Van der Zee M."/>
            <person name="Vervoort M."/>
            <person name="Wittkopp N."/>
            <person name="Wimmer E.A."/>
            <person name="Yang X."/>
            <person name="Jones A.K."/>
            <person name="Sattelle D.B."/>
            <person name="Ebert P.R."/>
            <person name="Nelson D."/>
            <person name="Scott J.G."/>
            <person name="Beeman R.W."/>
            <person name="Muthukrishnan S."/>
            <person name="Kramer K.J."/>
            <person name="Arakane Y."/>
            <person name="Beeman R.W."/>
            <person name="Zhu Q."/>
            <person name="Hogenkamp D."/>
            <person name="Dixit R."/>
            <person name="Oppert B."/>
            <person name="Jiang H."/>
            <person name="Zou Z."/>
            <person name="Marshall J."/>
            <person name="Elpidina E."/>
            <person name="Vinokurov K."/>
            <person name="Oppert C."/>
            <person name="Zou Z."/>
            <person name="Evans J."/>
            <person name="Lu Z."/>
            <person name="Zhao P."/>
            <person name="Sumathipala N."/>
            <person name="Altincicek B."/>
            <person name="Vilcinskas A."/>
            <person name="Williams M."/>
            <person name="Hultmark D."/>
            <person name="Hetru C."/>
            <person name="Jiang H."/>
            <person name="Grimmelikhuijzen C.J."/>
            <person name="Hauser F."/>
            <person name="Cazzamali G."/>
            <person name="Williamson M."/>
            <person name="Park Y."/>
            <person name="Li B."/>
            <person name="Tanaka Y."/>
            <person name="Predel R."/>
            <person name="Neupert S."/>
            <person name="Schachtner J."/>
            <person name="Verleyen P."/>
            <person name="Raible F."/>
            <person name="Bork P."/>
            <person name="Friedrich M."/>
            <person name="Walden K.K."/>
            <person name="Robertson H.M."/>
            <person name="Angeli S."/>
            <person name="Foret S."/>
            <person name="Bucher G."/>
            <person name="Schuetz S."/>
            <person name="Maleszka R."/>
            <person name="Wimmer E.A."/>
            <person name="Beeman R.W."/>
            <person name="Lorenzen M."/>
            <person name="Tomoyasu Y."/>
            <person name="Miller S.C."/>
            <person name="Grossmann D."/>
            <person name="Bucher G."/>
        </authorList>
    </citation>
    <scope>NUCLEOTIDE SEQUENCE [LARGE SCALE GENOMIC DNA]</scope>
    <source>
        <strain evidence="2 3">Georgia GA2</strain>
    </source>
</reference>
<evidence type="ECO:0000313" key="2">
    <source>
        <dbReference type="EMBL" id="EFA12682.1"/>
    </source>
</evidence>
<dbReference type="PhylomeDB" id="D2CG36"/>
<dbReference type="InterPro" id="IPR029069">
    <property type="entry name" value="HotDog_dom_sf"/>
</dbReference>
<accession>D2CG36</accession>
<dbReference type="PANTHER" id="PTHR21660">
    <property type="entry name" value="THIOESTERASE SUPERFAMILY MEMBER-RELATED"/>
    <property type="match status" value="1"/>
</dbReference>